<protein>
    <recommendedName>
        <fullName evidence="4">DUF1254 domain-containing protein</fullName>
    </recommendedName>
</protein>
<evidence type="ECO:0000313" key="3">
    <source>
        <dbReference type="Proteomes" id="UP000623250"/>
    </source>
</evidence>
<dbReference type="AlphaFoldDB" id="A0A8I1KKU5"/>
<accession>A0A8I1KKU5</accession>
<proteinExistence type="predicted"/>
<dbReference type="RefSeq" id="WP_037237120.1">
    <property type="nucleotide sequence ID" value="NZ_JAEMUK010000079.1"/>
</dbReference>
<dbReference type="Proteomes" id="UP000623250">
    <property type="component" value="Unassembled WGS sequence"/>
</dbReference>
<feature type="chain" id="PRO_5034010110" description="DUF1254 domain-containing protein" evidence="1">
    <location>
        <begin position="23"/>
        <end position="360"/>
    </location>
</feature>
<gene>
    <name evidence="2" type="ORF">JDN41_13760</name>
</gene>
<organism evidence="2 3">
    <name type="scientific">Rhodomicrobium udaipurense</name>
    <dbReference type="NCBI Taxonomy" id="1202716"/>
    <lineage>
        <taxon>Bacteria</taxon>
        <taxon>Pseudomonadati</taxon>
        <taxon>Pseudomonadota</taxon>
        <taxon>Alphaproteobacteria</taxon>
        <taxon>Hyphomicrobiales</taxon>
        <taxon>Hyphomicrobiaceae</taxon>
        <taxon>Rhodomicrobium</taxon>
    </lineage>
</organism>
<evidence type="ECO:0000313" key="2">
    <source>
        <dbReference type="EMBL" id="MBJ7544616.1"/>
    </source>
</evidence>
<sequence>MRFLSIVVIALCAAAVSKPAAADAILEGREGAWHIYAAVDDATNTFSGCIVAAPYVNGHILSFVVTSEYKWAMTLQNSRWSLPKGSVYSLSYAIDGELPNSVSGAALQTKMIAVPLDETEALFNRFRRGNTLVIKTYAGVRIPFSLASSHQALTAGLRCVMRYGARGRGTTSNPFGREAGTLQVNGTAKATAPRAEKAAAQAYKAEAVTVVANFLAIALKGEYRILSEEERARLAPDTDAAWVAASLFGALNVLPVGLDYDYQALAGALISRDSQACKGKFASTKGPVEKGYFMQMNTYCVDKNGNTEVRYFAVPRDKGGAYVFSLYKLPVEDKDGGDTRNFEALTASLTEPTLFSGGKR</sequence>
<keyword evidence="3" id="KW-1185">Reference proteome</keyword>
<name>A0A8I1KKU5_9HYPH</name>
<evidence type="ECO:0000256" key="1">
    <source>
        <dbReference type="SAM" id="SignalP"/>
    </source>
</evidence>
<comment type="caution">
    <text evidence="2">The sequence shown here is derived from an EMBL/GenBank/DDBJ whole genome shotgun (WGS) entry which is preliminary data.</text>
</comment>
<keyword evidence="1" id="KW-0732">Signal</keyword>
<reference evidence="2 3" key="1">
    <citation type="submission" date="2020-12" db="EMBL/GenBank/DDBJ databases">
        <title>Revised draft genomes of Rhodomicrobium vannielii ATCC 17100 and Rhodomicrobium udaipurense JA643.</title>
        <authorList>
            <person name="Conners E.M."/>
            <person name="Davenport E.J."/>
            <person name="Bose A."/>
        </authorList>
    </citation>
    <scope>NUCLEOTIDE SEQUENCE [LARGE SCALE GENOMIC DNA]</scope>
    <source>
        <strain evidence="2 3">JA643</strain>
    </source>
</reference>
<feature type="signal peptide" evidence="1">
    <location>
        <begin position="1"/>
        <end position="22"/>
    </location>
</feature>
<dbReference type="EMBL" id="JAEMUK010000079">
    <property type="protein sequence ID" value="MBJ7544616.1"/>
    <property type="molecule type" value="Genomic_DNA"/>
</dbReference>
<evidence type="ECO:0008006" key="4">
    <source>
        <dbReference type="Google" id="ProtNLM"/>
    </source>
</evidence>